<organism evidence="2 3">
    <name type="scientific">Sorangium cellulosum</name>
    <name type="common">Polyangium cellulosum</name>
    <dbReference type="NCBI Taxonomy" id="56"/>
    <lineage>
        <taxon>Bacteria</taxon>
        <taxon>Pseudomonadati</taxon>
        <taxon>Myxococcota</taxon>
        <taxon>Polyangia</taxon>
        <taxon>Polyangiales</taxon>
        <taxon>Polyangiaceae</taxon>
        <taxon>Sorangium</taxon>
    </lineage>
</organism>
<sequence length="485" mass="50949">MRTGVQARLLMGAVAALALGAAASGCWKRSDDSLGRFCAVPANGDEDGKEYCVGANRSPSDAWSQAERHGDLPIEMWADPPRGVAMRELAGSEDMLALWLGNVDKVVSYVRDQERNAESYSATLAGKLRFLLDYAAGQQRSLLEEEPVRAADRFKEAMTEKANAEKEPLLAALAEDKQSMAAVQAIFDRAREDAAPLQAEYASVVARFAEYRATEAAETAAVAALSAQASRSALEELDVVEEAILAAAREASRAPGELSVAIMALSARIQASAVALDEALAPHEELLATHGAAMPDMSSGALRSLNAMLGYAQQRVARSDRTATALLGGVRLRRQALLALQGDEGAREASARSRSETASATFLAGAQARAAAIARPLPAAIRLGLPYVADRCGELAALLQTQPLCEAPSSSWREAGCAALRGRYEAAETELKTTLPRMIAEGLAAMRAKGVDAALLDAAQARLDAGDVIGAAIAYDAAVSRAEGA</sequence>
<evidence type="ECO:0000313" key="3">
    <source>
        <dbReference type="Proteomes" id="UP000295781"/>
    </source>
</evidence>
<dbReference type="EMBL" id="CP012670">
    <property type="protein sequence ID" value="AUX27457.1"/>
    <property type="molecule type" value="Genomic_DNA"/>
</dbReference>
<protein>
    <recommendedName>
        <fullName evidence="4">Secreted protein</fullName>
    </recommendedName>
</protein>
<accession>A0A4P2QCI3</accession>
<name>A0A4P2QCI3_SORCE</name>
<proteinExistence type="predicted"/>
<evidence type="ECO:0000313" key="2">
    <source>
        <dbReference type="EMBL" id="AUX27457.1"/>
    </source>
</evidence>
<evidence type="ECO:0008006" key="4">
    <source>
        <dbReference type="Google" id="ProtNLM"/>
    </source>
</evidence>
<dbReference type="Proteomes" id="UP000295781">
    <property type="component" value="Chromosome"/>
</dbReference>
<dbReference type="PROSITE" id="PS51257">
    <property type="entry name" value="PROKAR_LIPOPROTEIN"/>
    <property type="match status" value="1"/>
</dbReference>
<feature type="signal peptide" evidence="1">
    <location>
        <begin position="1"/>
        <end position="18"/>
    </location>
</feature>
<feature type="chain" id="PRO_5020623048" description="Secreted protein" evidence="1">
    <location>
        <begin position="19"/>
        <end position="485"/>
    </location>
</feature>
<gene>
    <name evidence="2" type="ORF">SOCEGT47_080480</name>
</gene>
<keyword evidence="1" id="KW-0732">Signal</keyword>
<reference evidence="2 3" key="1">
    <citation type="submission" date="2015-09" db="EMBL/GenBank/DDBJ databases">
        <title>Sorangium comparison.</title>
        <authorList>
            <person name="Zaburannyi N."/>
            <person name="Bunk B."/>
            <person name="Overmann J."/>
            <person name="Mueller R."/>
        </authorList>
    </citation>
    <scope>NUCLEOTIDE SEQUENCE [LARGE SCALE GENOMIC DNA]</scope>
    <source>
        <strain evidence="2 3">So ceGT47</strain>
    </source>
</reference>
<evidence type="ECO:0000256" key="1">
    <source>
        <dbReference type="SAM" id="SignalP"/>
    </source>
</evidence>
<dbReference type="RefSeq" id="WP_165373591.1">
    <property type="nucleotide sequence ID" value="NZ_CP012670.1"/>
</dbReference>
<dbReference type="AlphaFoldDB" id="A0A4P2QCI3"/>